<feature type="transmembrane region" description="Helical" evidence="1">
    <location>
        <begin position="368"/>
        <end position="387"/>
    </location>
</feature>
<gene>
    <name evidence="2" type="ORF">A2936_02885</name>
</gene>
<keyword evidence="1" id="KW-0472">Membrane</keyword>
<evidence type="ECO:0000313" key="2">
    <source>
        <dbReference type="EMBL" id="OGL80288.1"/>
    </source>
</evidence>
<dbReference type="EMBL" id="MGEK01000039">
    <property type="protein sequence ID" value="OGL80288.1"/>
    <property type="molecule type" value="Genomic_DNA"/>
</dbReference>
<reference evidence="2 3" key="1">
    <citation type="journal article" date="2016" name="Nat. Commun.">
        <title>Thousands of microbial genomes shed light on interconnected biogeochemical processes in an aquifer system.</title>
        <authorList>
            <person name="Anantharaman K."/>
            <person name="Brown C.T."/>
            <person name="Hug L.A."/>
            <person name="Sharon I."/>
            <person name="Castelle C.J."/>
            <person name="Probst A.J."/>
            <person name="Thomas B.C."/>
            <person name="Singh A."/>
            <person name="Wilkins M.J."/>
            <person name="Karaoz U."/>
            <person name="Brodie E.L."/>
            <person name="Williams K.H."/>
            <person name="Hubbard S.S."/>
            <person name="Banfield J.F."/>
        </authorList>
    </citation>
    <scope>NUCLEOTIDE SEQUENCE [LARGE SCALE GENOMIC DNA]</scope>
</reference>
<evidence type="ECO:0008006" key="4">
    <source>
        <dbReference type="Google" id="ProtNLM"/>
    </source>
</evidence>
<name>A0A1F7URG0_9BACT</name>
<feature type="transmembrane region" description="Helical" evidence="1">
    <location>
        <begin position="137"/>
        <end position="168"/>
    </location>
</feature>
<feature type="transmembrane region" description="Helical" evidence="1">
    <location>
        <begin position="305"/>
        <end position="325"/>
    </location>
</feature>
<evidence type="ECO:0000313" key="3">
    <source>
        <dbReference type="Proteomes" id="UP000176846"/>
    </source>
</evidence>
<feature type="transmembrane region" description="Helical" evidence="1">
    <location>
        <begin position="222"/>
        <end position="243"/>
    </location>
</feature>
<keyword evidence="1" id="KW-1133">Transmembrane helix</keyword>
<keyword evidence="1" id="KW-0812">Transmembrane</keyword>
<feature type="transmembrane region" description="Helical" evidence="1">
    <location>
        <begin position="337"/>
        <end position="356"/>
    </location>
</feature>
<protein>
    <recommendedName>
        <fullName evidence="4">Glycosyltransferase RgtA/B/C/D-like domain-containing protein</fullName>
    </recommendedName>
</protein>
<feature type="transmembrane region" description="Helical" evidence="1">
    <location>
        <begin position="101"/>
        <end position="125"/>
    </location>
</feature>
<organism evidence="2 3">
    <name type="scientific">Candidatus Uhrbacteria bacterium RIFCSPLOWO2_01_FULL_47_25</name>
    <dbReference type="NCBI Taxonomy" id="1802402"/>
    <lineage>
        <taxon>Bacteria</taxon>
        <taxon>Candidatus Uhriibacteriota</taxon>
    </lineage>
</organism>
<proteinExistence type="predicted"/>
<sequence>MINEQQLILGDKHAKSREHTLAFSLFALSAFSLFLIMLFGSMRDTVLRFVHDDAFYYLRIASNWYQLGFSTFDGINPTNGYHPLLQWLLIIPSGWFSDMELFMRVLAAFGVALVFFAGVFVYWTLKENHNQAASLVWYWFAGSLIFATIYGLESPLVVFILAGLIYYLPRIHSHLNLKRAALCGLLSGLLFLSRLDTLVWVGALDLIIMGLFIRFKDNRMELWRPFLVFLLFQLAIISAYFIYNVTVWGHWLTVSAMVKAGRSSLFSLTIPQSILFFLAIIITIIGLVILVQFLISYLHKNPSTLLFKMAIPSWLCLSNLLYMVLVAAKGSAETYNWYFVPVVFSGAIILPYSIENYDISKLKVSRPLVSRLTVVFCLTLLAVTIYGKMNHPSSFTGAYDRAVDLAKLPEESIIFASGDCGILGTLSRQRCLNMDGLTNSFEFQRALRDDRLAEWLRSTGLNAYFTAKDGDVITTATLQVLPGVDGVGRKVQVRLIPWPTPEADTLRVIRLYKIERIGPL</sequence>
<evidence type="ECO:0000256" key="1">
    <source>
        <dbReference type="SAM" id="Phobius"/>
    </source>
</evidence>
<dbReference type="Proteomes" id="UP000176846">
    <property type="component" value="Unassembled WGS sequence"/>
</dbReference>
<feature type="transmembrane region" description="Helical" evidence="1">
    <location>
        <begin position="274"/>
        <end position="298"/>
    </location>
</feature>
<accession>A0A1F7URG0</accession>
<feature type="transmembrane region" description="Helical" evidence="1">
    <location>
        <begin position="20"/>
        <end position="39"/>
    </location>
</feature>
<feature type="transmembrane region" description="Helical" evidence="1">
    <location>
        <begin position="198"/>
        <end position="215"/>
    </location>
</feature>
<dbReference type="AlphaFoldDB" id="A0A1F7URG0"/>
<comment type="caution">
    <text evidence="2">The sequence shown here is derived from an EMBL/GenBank/DDBJ whole genome shotgun (WGS) entry which is preliminary data.</text>
</comment>